<keyword evidence="6" id="KW-1185">Reference proteome</keyword>
<dbReference type="PROSITE" id="PS00086">
    <property type="entry name" value="CYTOCHROME_P450"/>
    <property type="match status" value="1"/>
</dbReference>
<proteinExistence type="inferred from homology"/>
<dbReference type="GO" id="GO:0004497">
    <property type="term" value="F:monooxygenase activity"/>
    <property type="evidence" value="ECO:0007669"/>
    <property type="project" value="UniProtKB-KW"/>
</dbReference>
<dbReference type="AlphaFoldDB" id="A0A084Q9T3"/>
<dbReference type="InterPro" id="IPR017972">
    <property type="entry name" value="Cyt_P450_CS"/>
</dbReference>
<dbReference type="Pfam" id="PF00067">
    <property type="entry name" value="p450"/>
    <property type="match status" value="1"/>
</dbReference>
<evidence type="ECO:0000313" key="5">
    <source>
        <dbReference type="EMBL" id="KFA60718.1"/>
    </source>
</evidence>
<dbReference type="InterPro" id="IPR001128">
    <property type="entry name" value="Cyt_P450"/>
</dbReference>
<dbReference type="EMBL" id="KL660892">
    <property type="protein sequence ID" value="KFA60718.1"/>
    <property type="molecule type" value="Genomic_DNA"/>
</dbReference>
<evidence type="ECO:0000256" key="2">
    <source>
        <dbReference type="ARBA" id="ARBA00022723"/>
    </source>
</evidence>
<dbReference type="HOGENOM" id="CLU_133912_0_0_1"/>
<dbReference type="OrthoDB" id="1470350at2759"/>
<dbReference type="GO" id="GO:0005506">
    <property type="term" value="F:iron ion binding"/>
    <property type="evidence" value="ECO:0007669"/>
    <property type="project" value="InterPro"/>
</dbReference>
<evidence type="ECO:0000256" key="4">
    <source>
        <dbReference type="RuleBase" id="RU000461"/>
    </source>
</evidence>
<comment type="pathway">
    <text evidence="1">Mycotoxin biosynthesis.</text>
</comment>
<dbReference type="Gene3D" id="1.10.630.10">
    <property type="entry name" value="Cytochrome P450"/>
    <property type="match status" value="1"/>
</dbReference>
<dbReference type="STRING" id="1283841.A0A084Q9T3"/>
<sequence length="133" mass="15214">MIIPSYSAVHSDPTFWGSDSLVWRPSRWIETCPTATNKPGEESLITPRRGTYLGWSEGARDCPGKKFSHVEFVGTMATLFRDWRVDPVRVDGESFDAARERIMDLIENDSAPVLLLQMLHPERAPLRWTRWGP</sequence>
<name>A0A084Q9T3_STAC4</name>
<dbReference type="GO" id="GO:0020037">
    <property type="term" value="F:heme binding"/>
    <property type="evidence" value="ECO:0007669"/>
    <property type="project" value="InterPro"/>
</dbReference>
<protein>
    <recommendedName>
        <fullName evidence="7">Cytochrome P450</fullName>
    </recommendedName>
</protein>
<reference evidence="5 6" key="1">
    <citation type="journal article" date="2014" name="BMC Genomics">
        <title>Comparative genome sequencing reveals chemotype-specific gene clusters in the toxigenic black mold Stachybotrys.</title>
        <authorList>
            <person name="Semeiks J."/>
            <person name="Borek D."/>
            <person name="Otwinowski Z."/>
            <person name="Grishin N.V."/>
        </authorList>
    </citation>
    <scope>NUCLEOTIDE SEQUENCE [LARGE SCALE GENOMIC DNA]</scope>
    <source>
        <strain evidence="5 6">IBT 40285</strain>
    </source>
</reference>
<dbReference type="GO" id="GO:0016705">
    <property type="term" value="F:oxidoreductase activity, acting on paired donors, with incorporation or reduction of molecular oxygen"/>
    <property type="evidence" value="ECO:0007669"/>
    <property type="project" value="InterPro"/>
</dbReference>
<evidence type="ECO:0008006" key="7">
    <source>
        <dbReference type="Google" id="ProtNLM"/>
    </source>
</evidence>
<dbReference type="Proteomes" id="UP000028524">
    <property type="component" value="Unassembled WGS sequence"/>
</dbReference>
<organism evidence="5 6">
    <name type="scientific">Stachybotrys chlorohalonatus (strain IBT 40285)</name>
    <dbReference type="NCBI Taxonomy" id="1283841"/>
    <lineage>
        <taxon>Eukaryota</taxon>
        <taxon>Fungi</taxon>
        <taxon>Dikarya</taxon>
        <taxon>Ascomycota</taxon>
        <taxon>Pezizomycotina</taxon>
        <taxon>Sordariomycetes</taxon>
        <taxon>Hypocreomycetidae</taxon>
        <taxon>Hypocreales</taxon>
        <taxon>Stachybotryaceae</taxon>
        <taxon>Stachybotrys</taxon>
    </lineage>
</organism>
<comment type="similarity">
    <text evidence="4">Belongs to the cytochrome P450 family.</text>
</comment>
<accession>A0A084Q9T3</accession>
<keyword evidence="4" id="KW-0560">Oxidoreductase</keyword>
<keyword evidence="4" id="KW-0503">Monooxygenase</keyword>
<evidence type="ECO:0000313" key="6">
    <source>
        <dbReference type="Proteomes" id="UP000028524"/>
    </source>
</evidence>
<evidence type="ECO:0000256" key="1">
    <source>
        <dbReference type="ARBA" id="ARBA00004685"/>
    </source>
</evidence>
<keyword evidence="4" id="KW-0349">Heme</keyword>
<gene>
    <name evidence="5" type="ORF">S40285_09631</name>
</gene>
<dbReference type="InterPro" id="IPR036396">
    <property type="entry name" value="Cyt_P450_sf"/>
</dbReference>
<dbReference type="SUPFAM" id="SSF48264">
    <property type="entry name" value="Cytochrome P450"/>
    <property type="match status" value="1"/>
</dbReference>
<keyword evidence="2 4" id="KW-0479">Metal-binding</keyword>
<keyword evidence="3 4" id="KW-0408">Iron</keyword>
<dbReference type="InParanoid" id="A0A084Q9T3"/>
<evidence type="ECO:0000256" key="3">
    <source>
        <dbReference type="ARBA" id="ARBA00023004"/>
    </source>
</evidence>